<feature type="domain" description="Rhodopsin" evidence="7">
    <location>
        <begin position="4"/>
        <end position="246"/>
    </location>
</feature>
<dbReference type="AlphaFoldDB" id="A0A8K0SFT9"/>
<dbReference type="OrthoDB" id="2496787at2759"/>
<evidence type="ECO:0000256" key="5">
    <source>
        <dbReference type="ARBA" id="ARBA00038359"/>
    </source>
</evidence>
<dbReference type="InterPro" id="IPR052337">
    <property type="entry name" value="SAT4-like"/>
</dbReference>
<dbReference type="EMBL" id="JAGPNK010000015">
    <property type="protein sequence ID" value="KAH7308650.1"/>
    <property type="molecule type" value="Genomic_DNA"/>
</dbReference>
<comment type="similarity">
    <text evidence="5">Belongs to the SAT4 family.</text>
</comment>
<feature type="transmembrane region" description="Helical" evidence="6">
    <location>
        <begin position="100"/>
        <end position="122"/>
    </location>
</feature>
<keyword evidence="3 6" id="KW-1133">Transmembrane helix</keyword>
<sequence>MVILRVLDRTAIRGLGLSWDDYLIIVAVIAASVMNYVSIPMAQHGLGRDLWTLEFEDISMTFLLLYVIEIFYMFAEMCVQLSLLVFYLRVFPKSSRLVHVGSWILGGIVTCFGIANTLTMVFQCTPIPFFWNGWAGEMAGTCIDINLYSWIRAAIEIALDVAIMALPLPSLLALQLSRRKKLQTLGMFALGFVITIVSCLRLQSLVQFSRTQNPTLDNAPAVYWSVLECDIFIMCACLPSIRSIMVKVAPKVFGSTAGDSKNSGYKQGSSHTGSQQLSNLTKAGNIVKKTDVHIYREMSASDEELFPHSVSGQA</sequence>
<evidence type="ECO:0000256" key="1">
    <source>
        <dbReference type="ARBA" id="ARBA00004141"/>
    </source>
</evidence>
<dbReference type="PANTHER" id="PTHR33048">
    <property type="entry name" value="PTH11-LIKE INTEGRAL MEMBRANE PROTEIN (AFU_ORTHOLOGUE AFUA_5G11245)"/>
    <property type="match status" value="1"/>
</dbReference>
<evidence type="ECO:0000256" key="6">
    <source>
        <dbReference type="SAM" id="Phobius"/>
    </source>
</evidence>
<keyword evidence="2 6" id="KW-0812">Transmembrane</keyword>
<evidence type="ECO:0000313" key="9">
    <source>
        <dbReference type="Proteomes" id="UP000813444"/>
    </source>
</evidence>
<dbReference type="PANTHER" id="PTHR33048:SF143">
    <property type="entry name" value="EXTRACELLULAR MEMBRANE PROTEIN CFEM DOMAIN-CONTAINING PROTEIN-RELATED"/>
    <property type="match status" value="1"/>
</dbReference>
<feature type="transmembrane region" description="Helical" evidence="6">
    <location>
        <begin position="221"/>
        <end position="241"/>
    </location>
</feature>
<keyword evidence="9" id="KW-1185">Reference proteome</keyword>
<protein>
    <recommendedName>
        <fullName evidence="7">Rhodopsin domain-containing protein</fullName>
    </recommendedName>
</protein>
<evidence type="ECO:0000313" key="8">
    <source>
        <dbReference type="EMBL" id="KAH7308650.1"/>
    </source>
</evidence>
<organism evidence="8 9">
    <name type="scientific">Stachybotrys elegans</name>
    <dbReference type="NCBI Taxonomy" id="80388"/>
    <lineage>
        <taxon>Eukaryota</taxon>
        <taxon>Fungi</taxon>
        <taxon>Dikarya</taxon>
        <taxon>Ascomycota</taxon>
        <taxon>Pezizomycotina</taxon>
        <taxon>Sordariomycetes</taxon>
        <taxon>Hypocreomycetidae</taxon>
        <taxon>Hypocreales</taxon>
        <taxon>Stachybotryaceae</taxon>
        <taxon>Stachybotrys</taxon>
    </lineage>
</organism>
<gene>
    <name evidence="8" type="ORF">B0I35DRAFT_442359</name>
</gene>
<evidence type="ECO:0000256" key="2">
    <source>
        <dbReference type="ARBA" id="ARBA00022692"/>
    </source>
</evidence>
<dbReference type="Pfam" id="PF20684">
    <property type="entry name" value="Fung_rhodopsin"/>
    <property type="match status" value="1"/>
</dbReference>
<feature type="transmembrane region" description="Helical" evidence="6">
    <location>
        <begin position="62"/>
        <end position="88"/>
    </location>
</feature>
<dbReference type="InterPro" id="IPR049326">
    <property type="entry name" value="Rhodopsin_dom_fungi"/>
</dbReference>
<comment type="caution">
    <text evidence="8">The sequence shown here is derived from an EMBL/GenBank/DDBJ whole genome shotgun (WGS) entry which is preliminary data.</text>
</comment>
<evidence type="ECO:0000256" key="4">
    <source>
        <dbReference type="ARBA" id="ARBA00023136"/>
    </source>
</evidence>
<accession>A0A8K0SFT9</accession>
<name>A0A8K0SFT9_9HYPO</name>
<dbReference type="GO" id="GO:0016020">
    <property type="term" value="C:membrane"/>
    <property type="evidence" value="ECO:0007669"/>
    <property type="project" value="UniProtKB-SubCell"/>
</dbReference>
<proteinExistence type="inferred from homology"/>
<reference evidence="8" key="1">
    <citation type="journal article" date="2021" name="Nat. Commun.">
        <title>Genetic determinants of endophytism in the Arabidopsis root mycobiome.</title>
        <authorList>
            <person name="Mesny F."/>
            <person name="Miyauchi S."/>
            <person name="Thiergart T."/>
            <person name="Pickel B."/>
            <person name="Atanasova L."/>
            <person name="Karlsson M."/>
            <person name="Huettel B."/>
            <person name="Barry K.W."/>
            <person name="Haridas S."/>
            <person name="Chen C."/>
            <person name="Bauer D."/>
            <person name="Andreopoulos W."/>
            <person name="Pangilinan J."/>
            <person name="LaButti K."/>
            <person name="Riley R."/>
            <person name="Lipzen A."/>
            <person name="Clum A."/>
            <person name="Drula E."/>
            <person name="Henrissat B."/>
            <person name="Kohler A."/>
            <person name="Grigoriev I.V."/>
            <person name="Martin F.M."/>
            <person name="Hacquard S."/>
        </authorList>
    </citation>
    <scope>NUCLEOTIDE SEQUENCE</scope>
    <source>
        <strain evidence="8">MPI-CAGE-CH-0235</strain>
    </source>
</reference>
<feature type="transmembrane region" description="Helical" evidence="6">
    <location>
        <begin position="21"/>
        <end position="42"/>
    </location>
</feature>
<feature type="transmembrane region" description="Helical" evidence="6">
    <location>
        <begin position="188"/>
        <end position="209"/>
    </location>
</feature>
<feature type="transmembrane region" description="Helical" evidence="6">
    <location>
        <begin position="157"/>
        <end position="176"/>
    </location>
</feature>
<keyword evidence="4 6" id="KW-0472">Membrane</keyword>
<comment type="subcellular location">
    <subcellularLocation>
        <location evidence="1">Membrane</location>
        <topology evidence="1">Multi-pass membrane protein</topology>
    </subcellularLocation>
</comment>
<evidence type="ECO:0000259" key="7">
    <source>
        <dbReference type="Pfam" id="PF20684"/>
    </source>
</evidence>
<dbReference type="Proteomes" id="UP000813444">
    <property type="component" value="Unassembled WGS sequence"/>
</dbReference>
<evidence type="ECO:0000256" key="3">
    <source>
        <dbReference type="ARBA" id="ARBA00022989"/>
    </source>
</evidence>